<dbReference type="AlphaFoldDB" id="A0A8S3TZM5"/>
<gene>
    <name evidence="1" type="ORF">MEDL_48045</name>
</gene>
<evidence type="ECO:0000313" key="1">
    <source>
        <dbReference type="EMBL" id="CAG2235334.1"/>
    </source>
</evidence>
<dbReference type="OrthoDB" id="5952660at2759"/>
<dbReference type="EMBL" id="CAJPWZ010002318">
    <property type="protein sequence ID" value="CAG2235334.1"/>
    <property type="molecule type" value="Genomic_DNA"/>
</dbReference>
<accession>A0A8S3TZM5</accession>
<dbReference type="SUPFAM" id="SSF63825">
    <property type="entry name" value="YWTD domain"/>
    <property type="match status" value="1"/>
</dbReference>
<evidence type="ECO:0000313" key="2">
    <source>
        <dbReference type="Proteomes" id="UP000683360"/>
    </source>
</evidence>
<reference evidence="1" key="1">
    <citation type="submission" date="2021-03" db="EMBL/GenBank/DDBJ databases">
        <authorList>
            <person name="Bekaert M."/>
        </authorList>
    </citation>
    <scope>NUCLEOTIDE SEQUENCE</scope>
</reference>
<comment type="caution">
    <text evidence="1">The sequence shown here is derived from an EMBL/GenBank/DDBJ whole genome shotgun (WGS) entry which is preliminary data.</text>
</comment>
<keyword evidence="2" id="KW-1185">Reference proteome</keyword>
<name>A0A8S3TZM5_MYTED</name>
<organism evidence="1 2">
    <name type="scientific">Mytilus edulis</name>
    <name type="common">Blue mussel</name>
    <dbReference type="NCBI Taxonomy" id="6550"/>
    <lineage>
        <taxon>Eukaryota</taxon>
        <taxon>Metazoa</taxon>
        <taxon>Spiralia</taxon>
        <taxon>Lophotrochozoa</taxon>
        <taxon>Mollusca</taxon>
        <taxon>Bivalvia</taxon>
        <taxon>Autobranchia</taxon>
        <taxon>Pteriomorphia</taxon>
        <taxon>Mytilida</taxon>
        <taxon>Mytiloidea</taxon>
        <taxon>Mytilidae</taxon>
        <taxon>Mytilinae</taxon>
        <taxon>Mytilus</taxon>
    </lineage>
</organism>
<sequence length="265" mass="29154">MLLIADAAKGKLFSARLHYPVDVVEITGKLNHPIGVAYTKEVIYVSDLTEKAIFFLDLKGNSVYDPDRMTIKQLQKALKDQGLWENKDRTLKKADLQQKLQKWIKDNQVSTESSGNVIGSGQKAKKLEIMDHEIDAPAGLCTIGADKLIVSDLKSGNISMLTLTSNGLTVTASTIQIVYTCIPLIYNMVLKDNYVYFASSDLAKGGIFSIERNGEKLAENVTKLVSNGSDLKQAFGIAVYHDGLVLTDIQDKKIKLYLVCIGVIP</sequence>
<protein>
    <submittedName>
        <fullName evidence="1">Uncharacterized protein</fullName>
    </submittedName>
</protein>
<dbReference type="Proteomes" id="UP000683360">
    <property type="component" value="Unassembled WGS sequence"/>
</dbReference>
<proteinExistence type="predicted"/>